<organism evidence="8 9">
    <name type="scientific">Haliscomenobacter hydrossis (strain ATCC 27775 / DSM 1100 / LMG 10767 / O)</name>
    <dbReference type="NCBI Taxonomy" id="760192"/>
    <lineage>
        <taxon>Bacteria</taxon>
        <taxon>Pseudomonadati</taxon>
        <taxon>Bacteroidota</taxon>
        <taxon>Saprospiria</taxon>
        <taxon>Saprospirales</taxon>
        <taxon>Haliscomenobacteraceae</taxon>
        <taxon>Haliscomenobacter</taxon>
    </lineage>
</organism>
<comment type="similarity">
    <text evidence="1">Belongs to the sigma-70 factor family. ECF subfamily.</text>
</comment>
<dbReference type="InterPro" id="IPR036388">
    <property type="entry name" value="WH-like_DNA-bd_sf"/>
</dbReference>
<dbReference type="Proteomes" id="UP000008461">
    <property type="component" value="Plasmid pHALHY03"/>
</dbReference>
<dbReference type="Gene3D" id="1.10.1740.10">
    <property type="match status" value="1"/>
</dbReference>
<dbReference type="InterPro" id="IPR007630">
    <property type="entry name" value="RNA_pol_sigma70_r4"/>
</dbReference>
<feature type="domain" description="RNA polymerase sigma-70 region 4" evidence="7">
    <location>
        <begin position="134"/>
        <end position="180"/>
    </location>
</feature>
<evidence type="ECO:0000313" key="9">
    <source>
        <dbReference type="Proteomes" id="UP000008461"/>
    </source>
</evidence>
<dbReference type="SUPFAM" id="SSF88946">
    <property type="entry name" value="Sigma2 domain of RNA polymerase sigma factors"/>
    <property type="match status" value="1"/>
</dbReference>
<dbReference type="CDD" id="cd06171">
    <property type="entry name" value="Sigma70_r4"/>
    <property type="match status" value="1"/>
</dbReference>
<dbReference type="GO" id="GO:0016987">
    <property type="term" value="F:sigma factor activity"/>
    <property type="evidence" value="ECO:0007669"/>
    <property type="project" value="UniProtKB-KW"/>
</dbReference>
<dbReference type="InterPro" id="IPR039425">
    <property type="entry name" value="RNA_pol_sigma-70-like"/>
</dbReference>
<evidence type="ECO:0000256" key="2">
    <source>
        <dbReference type="ARBA" id="ARBA00023015"/>
    </source>
</evidence>
<keyword evidence="4" id="KW-0238">DNA-binding</keyword>
<keyword evidence="9" id="KW-1185">Reference proteome</keyword>
<evidence type="ECO:0000256" key="4">
    <source>
        <dbReference type="ARBA" id="ARBA00023125"/>
    </source>
</evidence>
<dbReference type="KEGG" id="hhy:Halhy_6793"/>
<proteinExistence type="inferred from homology"/>
<accession>F4L898</accession>
<feature type="domain" description="RNA polymerase sigma-70 region 2" evidence="6">
    <location>
        <begin position="27"/>
        <end position="87"/>
    </location>
</feature>
<keyword evidence="2" id="KW-0805">Transcription regulation</keyword>
<keyword evidence="3" id="KW-0731">Sigma factor</keyword>
<dbReference type="InterPro" id="IPR013325">
    <property type="entry name" value="RNA_pol_sigma_r2"/>
</dbReference>
<dbReference type="GO" id="GO:0006352">
    <property type="term" value="P:DNA-templated transcription initiation"/>
    <property type="evidence" value="ECO:0007669"/>
    <property type="project" value="InterPro"/>
</dbReference>
<gene>
    <name evidence="8" type="ordered locus">Halhy_6793</name>
</gene>
<dbReference type="HOGENOM" id="CLU_047691_4_2_10"/>
<dbReference type="PANTHER" id="PTHR43133:SF46">
    <property type="entry name" value="RNA POLYMERASE SIGMA-70 FACTOR ECF SUBFAMILY"/>
    <property type="match status" value="1"/>
</dbReference>
<reference evidence="8 9" key="1">
    <citation type="journal article" date="2011" name="Stand. Genomic Sci.">
        <title>Complete genome sequence of Haliscomenobacter hydrossis type strain (O).</title>
        <authorList>
            <consortium name="US DOE Joint Genome Institute (JGI-PGF)"/>
            <person name="Daligault H."/>
            <person name="Lapidus A."/>
            <person name="Zeytun A."/>
            <person name="Nolan M."/>
            <person name="Lucas S."/>
            <person name="Del Rio T.G."/>
            <person name="Tice H."/>
            <person name="Cheng J.F."/>
            <person name="Tapia R."/>
            <person name="Han C."/>
            <person name="Goodwin L."/>
            <person name="Pitluck S."/>
            <person name="Liolios K."/>
            <person name="Pagani I."/>
            <person name="Ivanova N."/>
            <person name="Huntemann M."/>
            <person name="Mavromatis K."/>
            <person name="Mikhailova N."/>
            <person name="Pati A."/>
            <person name="Chen A."/>
            <person name="Palaniappan K."/>
            <person name="Land M."/>
            <person name="Hauser L."/>
            <person name="Brambilla E.M."/>
            <person name="Rohde M."/>
            <person name="Verbarg S."/>
            <person name="Goker M."/>
            <person name="Bristow J."/>
            <person name="Eisen J.A."/>
            <person name="Markowitz V."/>
            <person name="Hugenholtz P."/>
            <person name="Kyrpides N.C."/>
            <person name="Klenk H.P."/>
            <person name="Woyke T."/>
        </authorList>
    </citation>
    <scope>NUCLEOTIDE SEQUENCE [LARGE SCALE GENOMIC DNA]</scope>
    <source>
        <strain evidence="9">ATCC 27775 / DSM 1100 / LMG 10767 / O</strain>
        <plasmid evidence="9">Plasmid pHALHY03</plasmid>
    </source>
</reference>
<dbReference type="InterPro" id="IPR007627">
    <property type="entry name" value="RNA_pol_sigma70_r2"/>
</dbReference>
<name>F4L898_HALH1</name>
<protein>
    <submittedName>
        <fullName evidence="8">RNA polymerase, sigma-24 subunit, ECF subfamily</fullName>
    </submittedName>
</protein>
<evidence type="ECO:0000259" key="6">
    <source>
        <dbReference type="Pfam" id="PF04542"/>
    </source>
</evidence>
<keyword evidence="5" id="KW-0804">Transcription</keyword>
<dbReference type="Pfam" id="PF04545">
    <property type="entry name" value="Sigma70_r4"/>
    <property type="match status" value="1"/>
</dbReference>
<evidence type="ECO:0000256" key="5">
    <source>
        <dbReference type="ARBA" id="ARBA00023163"/>
    </source>
</evidence>
<dbReference type="PANTHER" id="PTHR43133">
    <property type="entry name" value="RNA POLYMERASE ECF-TYPE SIGMA FACTO"/>
    <property type="match status" value="1"/>
</dbReference>
<dbReference type="NCBIfam" id="TIGR02937">
    <property type="entry name" value="sigma70-ECF"/>
    <property type="match status" value="1"/>
</dbReference>
<dbReference type="eggNOG" id="COG1595">
    <property type="taxonomic scope" value="Bacteria"/>
</dbReference>
<dbReference type="Pfam" id="PF04542">
    <property type="entry name" value="Sigma70_r2"/>
    <property type="match status" value="1"/>
</dbReference>
<dbReference type="SUPFAM" id="SSF88659">
    <property type="entry name" value="Sigma3 and sigma4 domains of RNA polymerase sigma factors"/>
    <property type="match status" value="1"/>
</dbReference>
<sequence length="193" mass="22683">MKTQENRKESALWEAFKKGDKDAFGCIYEQYVEALFTYGFYFAKDKALVEDAIHELFVELWRMRANLSDTTSIKYYLFRALQRKICHLMDQETVFSKFVDTANLGSDAEASIEESLIAQEQSEEYKQILSKGLVLLPQRQLQAVHLRFFDNLDTGEIAEIMGMNEQSVRNIISRALHKLRTSFSLFLFFWLFW</sequence>
<evidence type="ECO:0000259" key="7">
    <source>
        <dbReference type="Pfam" id="PF04545"/>
    </source>
</evidence>
<dbReference type="AlphaFoldDB" id="F4L898"/>
<keyword evidence="8" id="KW-0614">Plasmid</keyword>
<dbReference type="Gene3D" id="1.10.10.10">
    <property type="entry name" value="Winged helix-like DNA-binding domain superfamily/Winged helix DNA-binding domain"/>
    <property type="match status" value="1"/>
</dbReference>
<evidence type="ECO:0000256" key="1">
    <source>
        <dbReference type="ARBA" id="ARBA00010641"/>
    </source>
</evidence>
<dbReference type="RefSeq" id="WP_013769122.1">
    <property type="nucleotide sequence ID" value="NC_015513.1"/>
</dbReference>
<evidence type="ECO:0000313" key="8">
    <source>
        <dbReference type="EMBL" id="AEE54606.1"/>
    </source>
</evidence>
<dbReference type="OrthoDB" id="9150024at2"/>
<dbReference type="InterPro" id="IPR013324">
    <property type="entry name" value="RNA_pol_sigma_r3/r4-like"/>
</dbReference>
<reference key="2">
    <citation type="submission" date="2011-04" db="EMBL/GenBank/DDBJ databases">
        <title>Complete sequence of plasmid 3 of Haliscomenobacter hydrossis DSM 1100.</title>
        <authorList>
            <consortium name="US DOE Joint Genome Institute (JGI-PGF)"/>
            <person name="Lucas S."/>
            <person name="Han J."/>
            <person name="Lapidus A."/>
            <person name="Bruce D."/>
            <person name="Goodwin L."/>
            <person name="Pitluck S."/>
            <person name="Peters L."/>
            <person name="Kyrpides N."/>
            <person name="Mavromatis K."/>
            <person name="Ivanova N."/>
            <person name="Ovchinnikova G."/>
            <person name="Pagani I."/>
            <person name="Daligault H."/>
            <person name="Detter J.C."/>
            <person name="Han C."/>
            <person name="Land M."/>
            <person name="Hauser L."/>
            <person name="Markowitz V."/>
            <person name="Cheng J.-F."/>
            <person name="Hugenholtz P."/>
            <person name="Woyke T."/>
            <person name="Wu D."/>
            <person name="Verbarg S."/>
            <person name="Frueling A."/>
            <person name="Brambilla E."/>
            <person name="Klenk H.-P."/>
            <person name="Eisen J.A."/>
        </authorList>
    </citation>
    <scope>NUCLEOTIDE SEQUENCE</scope>
    <source>
        <strain>DSM 1100</strain>
    </source>
</reference>
<geneLocation type="plasmid" evidence="8 9">
    <name>pHALHY03</name>
</geneLocation>
<evidence type="ECO:0000256" key="3">
    <source>
        <dbReference type="ARBA" id="ARBA00023082"/>
    </source>
</evidence>
<dbReference type="EMBL" id="CP002694">
    <property type="protein sequence ID" value="AEE54606.1"/>
    <property type="molecule type" value="Genomic_DNA"/>
</dbReference>
<dbReference type="GO" id="GO:0003677">
    <property type="term" value="F:DNA binding"/>
    <property type="evidence" value="ECO:0007669"/>
    <property type="project" value="UniProtKB-KW"/>
</dbReference>
<dbReference type="InterPro" id="IPR014284">
    <property type="entry name" value="RNA_pol_sigma-70_dom"/>
</dbReference>